<dbReference type="PROSITE" id="PS51257">
    <property type="entry name" value="PROKAR_LIPOPROTEIN"/>
    <property type="match status" value="1"/>
</dbReference>
<protein>
    <recommendedName>
        <fullName evidence="3">DUF6318 domain-containing protein</fullName>
    </recommendedName>
</protein>
<feature type="chain" id="PRO_5038503777" description="DUF6318 domain-containing protein" evidence="2">
    <location>
        <begin position="19"/>
        <end position="273"/>
    </location>
</feature>
<gene>
    <name evidence="4" type="ORF">NCTC10918_00920</name>
</gene>
<dbReference type="Proteomes" id="UP000270988">
    <property type="component" value="Chromosome"/>
</dbReference>
<feature type="region of interest" description="Disordered" evidence="1">
    <location>
        <begin position="246"/>
        <end position="273"/>
    </location>
</feature>
<keyword evidence="2" id="KW-0732">Signal</keyword>
<evidence type="ECO:0000313" key="4">
    <source>
        <dbReference type="EMBL" id="VEJ29658.1"/>
    </source>
</evidence>
<evidence type="ECO:0000259" key="3">
    <source>
        <dbReference type="Pfam" id="PF19843"/>
    </source>
</evidence>
<evidence type="ECO:0000256" key="2">
    <source>
        <dbReference type="SAM" id="SignalP"/>
    </source>
</evidence>
<feature type="region of interest" description="Disordered" evidence="1">
    <location>
        <begin position="67"/>
        <end position="86"/>
    </location>
</feature>
<organism evidence="4 5">
    <name type="scientific">Rothia dentocariosa</name>
    <dbReference type="NCBI Taxonomy" id="2047"/>
    <lineage>
        <taxon>Bacteria</taxon>
        <taxon>Bacillati</taxon>
        <taxon>Actinomycetota</taxon>
        <taxon>Actinomycetes</taxon>
        <taxon>Micrococcales</taxon>
        <taxon>Micrococcaceae</taxon>
        <taxon>Rothia</taxon>
    </lineage>
</organism>
<feature type="signal peptide" evidence="2">
    <location>
        <begin position="1"/>
        <end position="18"/>
    </location>
</feature>
<dbReference type="Pfam" id="PF19843">
    <property type="entry name" value="DUF6318"/>
    <property type="match status" value="1"/>
</dbReference>
<feature type="domain" description="DUF6318" evidence="3">
    <location>
        <begin position="89"/>
        <end position="238"/>
    </location>
</feature>
<name>A0A448UUU8_9MICC</name>
<dbReference type="AlphaFoldDB" id="A0A448UUU8"/>
<proteinExistence type="predicted"/>
<evidence type="ECO:0000256" key="1">
    <source>
        <dbReference type="SAM" id="MobiDB-lite"/>
    </source>
</evidence>
<dbReference type="RefSeq" id="WP_314334076.1">
    <property type="nucleotide sequence ID" value="NZ_CAUQVD010000010.1"/>
</dbReference>
<accession>A0A448UUU8</accession>
<dbReference type="EMBL" id="LR134521">
    <property type="protein sequence ID" value="VEJ29658.1"/>
    <property type="molecule type" value="Genomic_DNA"/>
</dbReference>
<sequence>MRPSRRQFFIFTGSTVAAAPLLVSCASSDSSDSAAGLATAEGASPSETGAHYGNLSGELLWQRYDSATPVTPSMNPETGEKVVPVPQADPATADHKAQNVPIPQEDDLMFKEDFQGLRNTFAYYVACINYARMTGDLTPALKVVHSENTVDLERLKTWETLYAEPNNSWIVGGTWKISVSEKPTEHNGKFSWECTATQENGTLINKTTNVTKPLSQDEIRDFTALYAQWVKDRWLIISPQQFDPAAKPTRAYTPAPQPTSTYTPKVSTIPADY</sequence>
<reference evidence="4 5" key="1">
    <citation type="submission" date="2018-12" db="EMBL/GenBank/DDBJ databases">
        <authorList>
            <consortium name="Pathogen Informatics"/>
        </authorList>
    </citation>
    <scope>NUCLEOTIDE SEQUENCE [LARGE SCALE GENOMIC DNA]</scope>
    <source>
        <strain evidence="4 5">NCTC10918</strain>
    </source>
</reference>
<dbReference type="InterPro" id="IPR046281">
    <property type="entry name" value="DUF6318"/>
</dbReference>
<evidence type="ECO:0000313" key="5">
    <source>
        <dbReference type="Proteomes" id="UP000270988"/>
    </source>
</evidence>